<dbReference type="Proteomes" id="UP000034922">
    <property type="component" value="Unassembled WGS sequence"/>
</dbReference>
<evidence type="ECO:0000313" key="2">
    <source>
        <dbReference type="Proteomes" id="UP000034922"/>
    </source>
</evidence>
<reference evidence="1 2" key="1">
    <citation type="journal article" date="2015" name="Nature">
        <title>rRNA introns, odd ribosomes, and small enigmatic genomes across a large radiation of phyla.</title>
        <authorList>
            <person name="Brown C.T."/>
            <person name="Hug L.A."/>
            <person name="Thomas B.C."/>
            <person name="Sharon I."/>
            <person name="Castelle C.J."/>
            <person name="Singh A."/>
            <person name="Wilkins M.J."/>
            <person name="Williams K.H."/>
            <person name="Banfield J.F."/>
        </authorList>
    </citation>
    <scope>NUCLEOTIDE SEQUENCE [LARGE SCALE GENOMIC DNA]</scope>
</reference>
<name>A0A0G1N874_9BACT</name>
<dbReference type="EMBL" id="LCLM01000025">
    <property type="protein sequence ID" value="KKU16764.1"/>
    <property type="molecule type" value="Genomic_DNA"/>
</dbReference>
<evidence type="ECO:0000313" key="1">
    <source>
        <dbReference type="EMBL" id="KKU16764.1"/>
    </source>
</evidence>
<dbReference type="AlphaFoldDB" id="A0A0G1N874"/>
<proteinExistence type="predicted"/>
<comment type="caution">
    <text evidence="1">The sequence shown here is derived from an EMBL/GenBank/DDBJ whole genome shotgun (WGS) entry which is preliminary data.</text>
</comment>
<organism evidence="1 2">
    <name type="scientific">Candidatus Woesebacteria bacterium GW2011_GWC2_45_9</name>
    <dbReference type="NCBI Taxonomy" id="1618589"/>
    <lineage>
        <taxon>Bacteria</taxon>
        <taxon>Candidatus Woeseibacteriota</taxon>
    </lineage>
</organism>
<accession>A0A0G1N874</accession>
<dbReference type="STRING" id="1618589.UX25_C0025G0010"/>
<sequence>MHRLALSADEILLLKNHFRYSPITLIRVKAQAVLMSARGISQEEIAELVVRDRMMVG</sequence>
<protein>
    <submittedName>
        <fullName evidence="1">Uncharacterized protein</fullName>
    </submittedName>
</protein>
<gene>
    <name evidence="1" type="ORF">UX25_C0025G0010</name>
</gene>